<organism evidence="1 2">
    <name type="scientific">Cohnella lubricantis</name>
    <dbReference type="NCBI Taxonomy" id="2163172"/>
    <lineage>
        <taxon>Bacteria</taxon>
        <taxon>Bacillati</taxon>
        <taxon>Bacillota</taxon>
        <taxon>Bacilli</taxon>
        <taxon>Bacillales</taxon>
        <taxon>Paenibacillaceae</taxon>
        <taxon>Cohnella</taxon>
    </lineage>
</organism>
<dbReference type="InterPro" id="IPR028082">
    <property type="entry name" value="Peripla_BP_I"/>
</dbReference>
<dbReference type="InterPro" id="IPR026286">
    <property type="entry name" value="MaiA/AMDase"/>
</dbReference>
<reference evidence="1 2" key="1">
    <citation type="submission" date="2020-08" db="EMBL/GenBank/DDBJ databases">
        <title>Cohnella phylogeny.</title>
        <authorList>
            <person name="Dunlap C."/>
        </authorList>
    </citation>
    <scope>NUCLEOTIDE SEQUENCE [LARGE SCALE GENOMIC DNA]</scope>
    <source>
        <strain evidence="1 2">DSM 103658</strain>
    </source>
</reference>
<keyword evidence="2" id="KW-1185">Reference proteome</keyword>
<dbReference type="Gene3D" id="3.40.50.12500">
    <property type="match status" value="1"/>
</dbReference>
<dbReference type="PANTHER" id="PTHR40267:SF1">
    <property type="entry name" value="BLR3294 PROTEIN"/>
    <property type="match status" value="1"/>
</dbReference>
<dbReference type="PANTHER" id="PTHR40267">
    <property type="entry name" value="BLR3294 PROTEIN"/>
    <property type="match status" value="1"/>
</dbReference>
<dbReference type="SUPFAM" id="SSF53822">
    <property type="entry name" value="Periplasmic binding protein-like I"/>
    <property type="match status" value="1"/>
</dbReference>
<evidence type="ECO:0000313" key="1">
    <source>
        <dbReference type="EMBL" id="MBB6677151.1"/>
    </source>
</evidence>
<dbReference type="Proteomes" id="UP000574133">
    <property type="component" value="Unassembled WGS sequence"/>
</dbReference>
<proteinExistence type="predicted"/>
<dbReference type="PIRSF" id="PIRSF015736">
    <property type="entry name" value="MI"/>
    <property type="match status" value="1"/>
</dbReference>
<protein>
    <submittedName>
        <fullName evidence="1">Aspartate/glutamate racemase family protein</fullName>
    </submittedName>
</protein>
<accession>A0A841TFA4</accession>
<dbReference type="AlphaFoldDB" id="A0A841TFA4"/>
<sequence length="240" mass="25682">MVRIGMLTPSSNTVLEPITAKLLEDAEGVSAHFSRLRVTAIALDGSSDDQFAEVPMLAAASLLADANVNLLVWNGTSGSWLGLERDAELCARIEQETGIRTTTSSQALKEAYERLGVKRLALVTPYTADVNERIANQYEGLGIQCAASLCCGIRVNEQFANVPAAKASDMIEEAIITSRPDAVAVVCTNMNAAAIAAAAERQYGIPVLDSVSVTAWQALRMTGVGTEPLADRWGRIFRVR</sequence>
<evidence type="ECO:0000313" key="2">
    <source>
        <dbReference type="Proteomes" id="UP000574133"/>
    </source>
</evidence>
<name>A0A841TFA4_9BACL</name>
<dbReference type="EMBL" id="JACJVN010000028">
    <property type="protein sequence ID" value="MBB6677151.1"/>
    <property type="molecule type" value="Genomic_DNA"/>
</dbReference>
<dbReference type="InterPro" id="IPR053714">
    <property type="entry name" value="Iso_Racemase_Enz_sf"/>
</dbReference>
<dbReference type="Pfam" id="PF17645">
    <property type="entry name" value="Amdase"/>
    <property type="match status" value="1"/>
</dbReference>
<dbReference type="RefSeq" id="WP_185178439.1">
    <property type="nucleotide sequence ID" value="NZ_CBCSEP010000004.1"/>
</dbReference>
<comment type="caution">
    <text evidence="1">The sequence shown here is derived from an EMBL/GenBank/DDBJ whole genome shotgun (WGS) entry which is preliminary data.</text>
</comment>
<gene>
    <name evidence="1" type="ORF">H4Q31_07405</name>
</gene>